<dbReference type="SUPFAM" id="SSF56176">
    <property type="entry name" value="FAD-binding/transporter-associated domain-like"/>
    <property type="match status" value="1"/>
</dbReference>
<proteinExistence type="inferred from homology"/>
<dbReference type="Gene3D" id="3.30.70.2190">
    <property type="match status" value="1"/>
</dbReference>
<dbReference type="InterPro" id="IPR016171">
    <property type="entry name" value="Vanillyl_alc_oxidase_C-sub2"/>
</dbReference>
<dbReference type="AlphaFoldDB" id="A0A1D9M9Z8"/>
<dbReference type="Gene3D" id="1.10.45.10">
    <property type="entry name" value="Vanillyl-alcohol Oxidase, Chain A, domain 4"/>
    <property type="match status" value="1"/>
</dbReference>
<dbReference type="PANTHER" id="PTHR43716">
    <property type="entry name" value="D-2-HYDROXYGLUTARATE DEHYDROGENASE, MITOCHONDRIAL"/>
    <property type="match status" value="1"/>
</dbReference>
<dbReference type="PANTHER" id="PTHR43716:SF2">
    <property type="entry name" value="BLL6224 PROTEIN"/>
    <property type="match status" value="1"/>
</dbReference>
<dbReference type="Proteomes" id="UP000176562">
    <property type="component" value="Chromosome"/>
</dbReference>
<dbReference type="InterPro" id="IPR006094">
    <property type="entry name" value="Oxid_FAD_bind_N"/>
</dbReference>
<evidence type="ECO:0000256" key="1">
    <source>
        <dbReference type="ARBA" id="ARBA00001974"/>
    </source>
</evidence>
<dbReference type="InterPro" id="IPR016166">
    <property type="entry name" value="FAD-bd_PCMH"/>
</dbReference>
<evidence type="ECO:0000313" key="6">
    <source>
        <dbReference type="EMBL" id="AOZ68641.1"/>
    </source>
</evidence>
<dbReference type="SUPFAM" id="SSF55103">
    <property type="entry name" value="FAD-linked oxidases, C-terminal domain"/>
    <property type="match status" value="1"/>
</dbReference>
<keyword evidence="7" id="KW-1185">Reference proteome</keyword>
<dbReference type="InterPro" id="IPR051264">
    <property type="entry name" value="FAD-oxidored/transferase_4"/>
</dbReference>
<dbReference type="Gene3D" id="3.30.70.2740">
    <property type="match status" value="1"/>
</dbReference>
<organism evidence="6 7">
    <name type="scientific">Rhodobacter xanthinilyticus</name>
    <dbReference type="NCBI Taxonomy" id="1850250"/>
    <lineage>
        <taxon>Bacteria</taxon>
        <taxon>Pseudomonadati</taxon>
        <taxon>Pseudomonadota</taxon>
        <taxon>Alphaproteobacteria</taxon>
        <taxon>Rhodobacterales</taxon>
        <taxon>Rhodobacter group</taxon>
        <taxon>Rhodobacter</taxon>
    </lineage>
</organism>
<dbReference type="EMBL" id="CP017781">
    <property type="protein sequence ID" value="AOZ68641.1"/>
    <property type="molecule type" value="Genomic_DNA"/>
</dbReference>
<evidence type="ECO:0000256" key="2">
    <source>
        <dbReference type="ARBA" id="ARBA00008000"/>
    </source>
</evidence>
<dbReference type="GO" id="GO:0003824">
    <property type="term" value="F:catalytic activity"/>
    <property type="evidence" value="ECO:0007669"/>
    <property type="project" value="InterPro"/>
</dbReference>
<keyword evidence="4" id="KW-0274">FAD</keyword>
<dbReference type="Pfam" id="PF01565">
    <property type="entry name" value="FAD_binding_4"/>
    <property type="match status" value="1"/>
</dbReference>
<dbReference type="RefSeq" id="WP_071165626.1">
    <property type="nucleotide sequence ID" value="NZ_CP017781.1"/>
</dbReference>
<accession>A0A1D9M9Z8</accession>
<keyword evidence="3" id="KW-0285">Flavoprotein</keyword>
<dbReference type="PROSITE" id="PS51387">
    <property type="entry name" value="FAD_PCMH"/>
    <property type="match status" value="1"/>
</dbReference>
<protein>
    <submittedName>
        <fullName evidence="6">Hydroxyacid dehydrogenase</fullName>
    </submittedName>
</protein>
<dbReference type="InterPro" id="IPR004113">
    <property type="entry name" value="FAD-bd_oxidored_4_C"/>
</dbReference>
<evidence type="ECO:0000256" key="3">
    <source>
        <dbReference type="ARBA" id="ARBA00022630"/>
    </source>
</evidence>
<comment type="similarity">
    <text evidence="2">Belongs to the FAD-binding oxidoreductase/transferase type 4 family.</text>
</comment>
<dbReference type="Pfam" id="PF02913">
    <property type="entry name" value="FAD-oxidase_C"/>
    <property type="match status" value="1"/>
</dbReference>
<dbReference type="STRING" id="1850250.LPB142_04355"/>
<dbReference type="FunFam" id="1.10.45.10:FF:000001">
    <property type="entry name" value="D-lactate dehydrogenase mitochondrial"/>
    <property type="match status" value="1"/>
</dbReference>
<feature type="domain" description="FAD-binding PCMH-type" evidence="5">
    <location>
        <begin position="37"/>
        <end position="216"/>
    </location>
</feature>
<evidence type="ECO:0000256" key="4">
    <source>
        <dbReference type="ARBA" id="ARBA00022827"/>
    </source>
</evidence>
<dbReference type="GO" id="GO:0022904">
    <property type="term" value="P:respiratory electron transport chain"/>
    <property type="evidence" value="ECO:0007669"/>
    <property type="project" value="TreeGrafter"/>
</dbReference>
<comment type="cofactor">
    <cofactor evidence="1">
        <name>FAD</name>
        <dbReference type="ChEBI" id="CHEBI:57692"/>
    </cofactor>
</comment>
<evidence type="ECO:0000259" key="5">
    <source>
        <dbReference type="PROSITE" id="PS51387"/>
    </source>
</evidence>
<dbReference type="Gene3D" id="3.30.465.10">
    <property type="match status" value="1"/>
</dbReference>
<dbReference type="InterPro" id="IPR036318">
    <property type="entry name" value="FAD-bd_PCMH-like_sf"/>
</dbReference>
<gene>
    <name evidence="6" type="ORF">LPB142_04355</name>
</gene>
<dbReference type="KEGG" id="rhp:LPB142_04355"/>
<reference evidence="6 7" key="1">
    <citation type="submission" date="2016-10" db="EMBL/GenBank/DDBJ databases">
        <title>Rhodobacter sp. LPB0142, isolated from sea water.</title>
        <authorList>
            <person name="Kim E."/>
            <person name="Yi H."/>
        </authorList>
    </citation>
    <scope>NUCLEOTIDE SEQUENCE [LARGE SCALE GENOMIC DNA]</scope>
    <source>
        <strain evidence="6 7">LPB0142</strain>
    </source>
</reference>
<name>A0A1D9M9Z8_9RHOB</name>
<dbReference type="GO" id="GO:0071949">
    <property type="term" value="F:FAD binding"/>
    <property type="evidence" value="ECO:0007669"/>
    <property type="project" value="InterPro"/>
</dbReference>
<evidence type="ECO:0000313" key="7">
    <source>
        <dbReference type="Proteomes" id="UP000176562"/>
    </source>
</evidence>
<sequence length="467" mass="48373">MLRAADAEFGAELAAAVPGLWLGPVEARYLEEPRGRFFGQGGVLAKPSETAQVAGLLRACHGAGVGVVPYGGGTGLVSGQIAPEGPAPVILSLERMAGLRAIDAQSLVIGAGASLQAVQDHAAAVGRRFPLTLASQGTAQIGGCLATNAGGVHVLRYGNARALCLGVEAVLADGTVWNGLTRLRKDNTGYDLRDLLIGAEGTLGVITAAALRLFEPPAVEGVAVFAVPSPAAAVALLGLAQERFAGCVSAFELIARQGLGFLREVGPEVHFPFAVDPDWMVLIELGLPAGMAVEAAFADLFAAAGELVSDAVVAQSGAQAAQIWALRESLPVANRRIGAISSHDISVPVADIPQFVAEATEMLREMGDFRINCFGHVGDGNLHYNVFPAPGRARAEYDDRREAVKRAVHDLVVGGFNGSVSAEHGIGRLKTGDLERYADPAKLSMMRAVKAALDPRGILNPGAVLRG</sequence>
<dbReference type="InterPro" id="IPR016164">
    <property type="entry name" value="FAD-linked_Oxase-like_C"/>
</dbReference>
<dbReference type="InterPro" id="IPR016169">
    <property type="entry name" value="FAD-bd_PCMH_sub2"/>
</dbReference>